<accession>A0A1T2KUP9</accession>
<dbReference type="Pfam" id="PF03065">
    <property type="entry name" value="Glyco_hydro_57"/>
    <property type="match status" value="1"/>
</dbReference>
<dbReference type="InterPro" id="IPR004300">
    <property type="entry name" value="Glyco_hydro_57_N"/>
</dbReference>
<gene>
    <name evidence="4" type="ORF">BOW51_07180</name>
</gene>
<dbReference type="GO" id="GO:0003824">
    <property type="term" value="F:catalytic activity"/>
    <property type="evidence" value="ECO:0007669"/>
    <property type="project" value="InterPro"/>
</dbReference>
<evidence type="ECO:0000313" key="5">
    <source>
        <dbReference type="Proteomes" id="UP000190896"/>
    </source>
</evidence>
<dbReference type="Gene3D" id="3.20.110.20">
    <property type="match status" value="1"/>
</dbReference>
<protein>
    <recommendedName>
        <fullName evidence="3">Glycoside hydrolase family 57 N-terminal domain-containing protein</fullName>
    </recommendedName>
</protein>
<dbReference type="InterPro" id="IPR011330">
    <property type="entry name" value="Glyco_hydro/deAcase_b/a-brl"/>
</dbReference>
<dbReference type="PANTHER" id="PTHR36306:SF1">
    <property type="entry name" value="ALPHA-AMYLASE-RELATED"/>
    <property type="match status" value="1"/>
</dbReference>
<feature type="domain" description="Glycoside hydrolase family 57 N-terminal" evidence="3">
    <location>
        <begin position="23"/>
        <end position="266"/>
    </location>
</feature>
<evidence type="ECO:0000256" key="1">
    <source>
        <dbReference type="ARBA" id="ARBA00006821"/>
    </source>
</evidence>
<dbReference type="GO" id="GO:0005975">
    <property type="term" value="P:carbohydrate metabolic process"/>
    <property type="evidence" value="ECO:0007669"/>
    <property type="project" value="InterPro"/>
</dbReference>
<dbReference type="CDD" id="cd10794">
    <property type="entry name" value="GH57N_PfGalA_like"/>
    <property type="match status" value="1"/>
</dbReference>
<proteinExistence type="inferred from homology"/>
<evidence type="ECO:0000256" key="2">
    <source>
        <dbReference type="ARBA" id="ARBA00023277"/>
    </source>
</evidence>
<dbReference type="EMBL" id="MPRJ01000039">
    <property type="protein sequence ID" value="OOZ36446.1"/>
    <property type="molecule type" value="Genomic_DNA"/>
</dbReference>
<evidence type="ECO:0000313" key="4">
    <source>
        <dbReference type="EMBL" id="OOZ36446.1"/>
    </source>
</evidence>
<dbReference type="OrthoDB" id="6245718at2"/>
<comment type="caution">
    <text evidence="4">The sequence shown here is derived from an EMBL/GenBank/DDBJ whole genome shotgun (WGS) entry which is preliminary data.</text>
</comment>
<evidence type="ECO:0000259" key="3">
    <source>
        <dbReference type="Pfam" id="PF03065"/>
    </source>
</evidence>
<sequence>MQGYLLFHLNLAYSSLPEDRRRVVIERCYDPLLDIIENHGVPLGIEASGWTLTEIAGQRPDWVERFRGLLRAGSCELVGSGYTQIIGPLIPHRVNKWNQELGLETYQQLLGVTPQIALINEMAFSSGMVGVYREAGYRGIIMDGDNIALSLGLHDHNELPLLARGDDENSLPVLWSDSILFQKLQRVAHGDISINDYLSYVKKRGESSKLPLALYANDAEVFDFRPGRYSEEPDQHEGGEWKRIVGLLAKLEQQGMSWITPSQALRLQQVSGKPVTLITAQQPIPVKKQAKYNVSRWAVSGRNDLRINTLCQRIFRQLMHRPELLNNEVQRSLCRCWSSDLRTHIESRRWEKANAELEALASSIGVATTYPFKLKVPGNKANPEDVEAAGFSVLLDEEGILLMIASSEHRIVLNLRRGLAIDSLAFRKHNFIPVMGTLPHGYFHSIELGADFYSFGTVIEWGSEHRRTTDLGWPAPEFYLDGGALTVRGEIDTPDGKIVKQIVVSSEDDAVELITSFPDWKRPYGTVRLGTITLLPETFKHQLSLRTVNGGAEAETLVLDRDCNHGLPASTLVSCRGGLGSPEGMLRIGDGNVGLSVSWDPSECAAFPMLYHHNVPPSALTRVIFSLSELDETSRPGGKLPTFRQILKPTTEL</sequence>
<comment type="similarity">
    <text evidence="1">Belongs to the glycosyl hydrolase 57 family.</text>
</comment>
<dbReference type="RefSeq" id="WP_078487162.1">
    <property type="nucleotide sequence ID" value="NZ_MPRJ01000039.1"/>
</dbReference>
<keyword evidence="2" id="KW-0119">Carbohydrate metabolism</keyword>
<dbReference type="Proteomes" id="UP000190896">
    <property type="component" value="Unassembled WGS sequence"/>
</dbReference>
<dbReference type="PANTHER" id="PTHR36306">
    <property type="entry name" value="ALPHA-AMYLASE-RELATED-RELATED"/>
    <property type="match status" value="1"/>
</dbReference>
<dbReference type="AlphaFoldDB" id="A0A1T2KUP9"/>
<name>A0A1T2KUP9_9GAMM</name>
<reference evidence="4 5" key="1">
    <citation type="submission" date="2016-11" db="EMBL/GenBank/DDBJ databases">
        <title>Mixed transmission modes and dynamic genome evolution in an obligate animal-bacterial symbiosis.</title>
        <authorList>
            <person name="Russell S.L."/>
            <person name="Corbett-Detig R.B."/>
            <person name="Cavanaugh C.M."/>
        </authorList>
    </citation>
    <scope>NUCLEOTIDE SEQUENCE [LARGE SCALE GENOMIC DNA]</scope>
    <source>
        <strain evidence="4">Se-Cadez</strain>
    </source>
</reference>
<dbReference type="SUPFAM" id="SSF88713">
    <property type="entry name" value="Glycoside hydrolase/deacetylase"/>
    <property type="match status" value="1"/>
</dbReference>
<dbReference type="InterPro" id="IPR052046">
    <property type="entry name" value="GH57_Enzymes"/>
</dbReference>
<keyword evidence="5" id="KW-1185">Reference proteome</keyword>
<organism evidence="4 5">
    <name type="scientific">Solemya velesiana gill symbiont</name>
    <dbReference type="NCBI Taxonomy" id="1918948"/>
    <lineage>
        <taxon>Bacteria</taxon>
        <taxon>Pseudomonadati</taxon>
        <taxon>Pseudomonadota</taxon>
        <taxon>Gammaproteobacteria</taxon>
        <taxon>sulfur-oxidizing symbionts</taxon>
    </lineage>
</organism>